<dbReference type="SUPFAM" id="SSF52540">
    <property type="entry name" value="P-loop containing nucleoside triphosphate hydrolases"/>
    <property type="match status" value="1"/>
</dbReference>
<dbReference type="RefSeq" id="WP_214359406.1">
    <property type="nucleotide sequence ID" value="NZ_JAEKFT010000001.1"/>
</dbReference>
<dbReference type="GO" id="GO:0005737">
    <property type="term" value="C:cytoplasm"/>
    <property type="evidence" value="ECO:0007669"/>
    <property type="project" value="UniProtKB-SubCell"/>
</dbReference>
<sequence length="203" mass="21663">MSARPWIVGLTGGIGSGKSAASDRFGLCGAAVVDTDQIARQLTAAGGAALPAIREHFGEALIGADGALDRDAMRARVFDDPAERQRLEAILHPMIRAEADRQCAAADAPYVVLVVPLLIESGNYRQRCDRILVVDCDEAVQVARVMSRSGLARAQVEAIMAAQIPRAERLAAADDVIDNSGDLEHLHRQVDALHARYCDAAAR</sequence>
<evidence type="ECO:0000313" key="7">
    <source>
        <dbReference type="EMBL" id="MBT0959645.1"/>
    </source>
</evidence>
<dbReference type="EMBL" id="JAEKFT010000001">
    <property type="protein sequence ID" value="MBT0959645.1"/>
    <property type="molecule type" value="Genomic_DNA"/>
</dbReference>
<dbReference type="Proteomes" id="UP000694660">
    <property type="component" value="Unassembled WGS sequence"/>
</dbReference>
<name>A0A944D4E9_DENI1</name>
<keyword evidence="2 5" id="KW-0547">Nucleotide-binding</keyword>
<gene>
    <name evidence="5" type="primary">coaE</name>
    <name evidence="7" type="ORF">I8J34_00550</name>
</gene>
<organism evidence="7 8">
    <name type="scientific">Denitromonas iodatirespirans</name>
    <dbReference type="NCBI Taxonomy" id="2795389"/>
    <lineage>
        <taxon>Bacteria</taxon>
        <taxon>Pseudomonadati</taxon>
        <taxon>Pseudomonadota</taxon>
        <taxon>Betaproteobacteria</taxon>
        <taxon>Rhodocyclales</taxon>
        <taxon>Zoogloeaceae</taxon>
        <taxon>Denitromonas</taxon>
    </lineage>
</organism>
<evidence type="ECO:0000256" key="4">
    <source>
        <dbReference type="ARBA" id="ARBA00022993"/>
    </source>
</evidence>
<comment type="catalytic activity">
    <reaction evidence="5">
        <text>3'-dephospho-CoA + ATP = ADP + CoA + H(+)</text>
        <dbReference type="Rhea" id="RHEA:18245"/>
        <dbReference type="ChEBI" id="CHEBI:15378"/>
        <dbReference type="ChEBI" id="CHEBI:30616"/>
        <dbReference type="ChEBI" id="CHEBI:57287"/>
        <dbReference type="ChEBI" id="CHEBI:57328"/>
        <dbReference type="ChEBI" id="CHEBI:456216"/>
        <dbReference type="EC" id="2.7.1.24"/>
    </reaction>
</comment>
<dbReference type="PROSITE" id="PS51219">
    <property type="entry name" value="DPCK"/>
    <property type="match status" value="1"/>
</dbReference>
<dbReference type="PANTHER" id="PTHR10695:SF46">
    <property type="entry name" value="BIFUNCTIONAL COENZYME A SYNTHASE-RELATED"/>
    <property type="match status" value="1"/>
</dbReference>
<keyword evidence="8" id="KW-1185">Reference proteome</keyword>
<comment type="caution">
    <text evidence="7">The sequence shown here is derived from an EMBL/GenBank/DDBJ whole genome shotgun (WGS) entry which is preliminary data.</text>
</comment>
<keyword evidence="4 5" id="KW-0173">Coenzyme A biosynthesis</keyword>
<dbReference type="GO" id="GO:0004140">
    <property type="term" value="F:dephospho-CoA kinase activity"/>
    <property type="evidence" value="ECO:0007669"/>
    <property type="project" value="UniProtKB-UniRule"/>
</dbReference>
<reference evidence="8" key="1">
    <citation type="journal article" date="2022" name="ISME J.">
        <title>Genetic and phylogenetic analysis of dissimilatory iodate-reducing bacteria identifies potential niches across the world's oceans.</title>
        <authorList>
            <person name="Reyes-Umana V."/>
            <person name="Henning Z."/>
            <person name="Lee K."/>
            <person name="Barnum T.P."/>
            <person name="Coates J.D."/>
        </authorList>
    </citation>
    <scope>NUCLEOTIDE SEQUENCE [LARGE SCALE GENOMIC DNA]</scope>
    <source>
        <strain evidence="8">IR12</strain>
    </source>
</reference>
<comment type="function">
    <text evidence="5">Catalyzes the phosphorylation of the 3'-hydroxyl group of dephosphocoenzyme A to form coenzyme A.</text>
</comment>
<comment type="similarity">
    <text evidence="1 5">Belongs to the CoaE family.</text>
</comment>
<comment type="subcellular location">
    <subcellularLocation>
        <location evidence="5">Cytoplasm</location>
    </subcellularLocation>
</comment>
<evidence type="ECO:0000256" key="6">
    <source>
        <dbReference type="NCBIfam" id="TIGR00152"/>
    </source>
</evidence>
<evidence type="ECO:0000313" key="8">
    <source>
        <dbReference type="Proteomes" id="UP000694660"/>
    </source>
</evidence>
<keyword evidence="5 7" id="KW-0808">Transferase</keyword>
<dbReference type="CDD" id="cd02022">
    <property type="entry name" value="DPCK"/>
    <property type="match status" value="1"/>
</dbReference>
<dbReference type="GO" id="GO:0005524">
    <property type="term" value="F:ATP binding"/>
    <property type="evidence" value="ECO:0007669"/>
    <property type="project" value="UniProtKB-UniRule"/>
</dbReference>
<dbReference type="GO" id="GO:0015937">
    <property type="term" value="P:coenzyme A biosynthetic process"/>
    <property type="evidence" value="ECO:0007669"/>
    <property type="project" value="UniProtKB-UniRule"/>
</dbReference>
<evidence type="ECO:0000256" key="2">
    <source>
        <dbReference type="ARBA" id="ARBA00022741"/>
    </source>
</evidence>
<feature type="binding site" evidence="5">
    <location>
        <begin position="15"/>
        <end position="20"/>
    </location>
    <ligand>
        <name>ATP</name>
        <dbReference type="ChEBI" id="CHEBI:30616"/>
    </ligand>
</feature>
<dbReference type="EC" id="2.7.1.24" evidence="5 6"/>
<keyword evidence="5 7" id="KW-0418">Kinase</keyword>
<dbReference type="HAMAP" id="MF_00376">
    <property type="entry name" value="Dephospho_CoA_kinase"/>
    <property type="match status" value="1"/>
</dbReference>
<evidence type="ECO:0000256" key="5">
    <source>
        <dbReference type="HAMAP-Rule" id="MF_00376"/>
    </source>
</evidence>
<dbReference type="PANTHER" id="PTHR10695">
    <property type="entry name" value="DEPHOSPHO-COA KINASE-RELATED"/>
    <property type="match status" value="1"/>
</dbReference>
<comment type="pathway">
    <text evidence="5">Cofactor biosynthesis; coenzyme A biosynthesis; CoA from (R)-pantothenate: step 5/5.</text>
</comment>
<dbReference type="NCBIfam" id="TIGR00152">
    <property type="entry name" value="dephospho-CoA kinase"/>
    <property type="match status" value="1"/>
</dbReference>
<keyword evidence="3 5" id="KW-0067">ATP-binding</keyword>
<dbReference type="InterPro" id="IPR027417">
    <property type="entry name" value="P-loop_NTPase"/>
</dbReference>
<protein>
    <recommendedName>
        <fullName evidence="5 6">Dephospho-CoA kinase</fullName>
        <ecNumber evidence="5 6">2.7.1.24</ecNumber>
    </recommendedName>
    <alternativeName>
        <fullName evidence="5">Dephosphocoenzyme A kinase</fullName>
    </alternativeName>
</protein>
<dbReference type="Gene3D" id="3.40.50.300">
    <property type="entry name" value="P-loop containing nucleotide triphosphate hydrolases"/>
    <property type="match status" value="1"/>
</dbReference>
<proteinExistence type="inferred from homology"/>
<accession>A0A944D4E9</accession>
<dbReference type="AlphaFoldDB" id="A0A944D4E9"/>
<dbReference type="Pfam" id="PF01121">
    <property type="entry name" value="CoaE"/>
    <property type="match status" value="1"/>
</dbReference>
<evidence type="ECO:0000256" key="3">
    <source>
        <dbReference type="ARBA" id="ARBA00022840"/>
    </source>
</evidence>
<dbReference type="InterPro" id="IPR001977">
    <property type="entry name" value="Depp_CoAkinase"/>
</dbReference>
<evidence type="ECO:0000256" key="1">
    <source>
        <dbReference type="ARBA" id="ARBA00009018"/>
    </source>
</evidence>
<keyword evidence="5" id="KW-0963">Cytoplasm</keyword>